<dbReference type="Proteomes" id="UP000245086">
    <property type="component" value="Unassembled WGS sequence"/>
</dbReference>
<feature type="transmembrane region" description="Helical" evidence="1">
    <location>
        <begin position="12"/>
        <end position="32"/>
    </location>
</feature>
<sequence length="268" mass="29526">MFILHASNPVMTLLLAFSTVVGSVAAGASYRFGLPRSDSPAMRWVGLLALASIWLVFIPINVWSILVHQPVVWLVGSETIDGGLAENLTIIFYGSAIVCALLNLRSPARLFGAKSAPLWRIILMLVVLGSIIMIGEEVSWGQHWLGFATPDQLNKINLQHEANVHNLVSPRLYDEIYQALGWGLILGPVWAQFWAGRWQIFSVVRCLQACFASPVTYGLMVSAGILLQHEAFEELSEMVLAMSVFQILLMLLSRSPPAKGWTEPECPA</sequence>
<feature type="transmembrane region" description="Helical" evidence="1">
    <location>
        <begin position="176"/>
        <end position="195"/>
    </location>
</feature>
<reference evidence="2 3" key="1">
    <citation type="journal article" date="2018" name="Genome Announc.">
        <title>Draft Genome Sequence of "Candidatus Phycosocius bacilliformis," an Alphaproteobacterial Ectosymbiont of the Hydrocarbon-Producing Green Alga Botryococcus braunii.</title>
        <authorList>
            <person name="Tanabe Y."/>
            <person name="Yamaguchi H."/>
            <person name="Watanabe M.M."/>
        </authorList>
    </citation>
    <scope>NUCLEOTIDE SEQUENCE [LARGE SCALE GENOMIC DNA]</scope>
    <source>
        <strain evidence="2 3">BOTRYCO-2</strain>
    </source>
</reference>
<dbReference type="EMBL" id="BFBR01000008">
    <property type="protein sequence ID" value="GBF58845.1"/>
    <property type="molecule type" value="Genomic_DNA"/>
</dbReference>
<keyword evidence="1" id="KW-1133">Transmembrane helix</keyword>
<gene>
    <name evidence="2" type="ORF">PbB2_02534</name>
</gene>
<accession>A0A2P2ECP7</accession>
<proteinExistence type="predicted"/>
<feature type="transmembrane region" description="Helical" evidence="1">
    <location>
        <begin position="44"/>
        <end position="67"/>
    </location>
</feature>
<organism evidence="2 3">
    <name type="scientific">Candidatus Phycosocius bacilliformis</name>
    <dbReference type="NCBI Taxonomy" id="1445552"/>
    <lineage>
        <taxon>Bacteria</taxon>
        <taxon>Pseudomonadati</taxon>
        <taxon>Pseudomonadota</taxon>
        <taxon>Alphaproteobacteria</taxon>
        <taxon>Caulobacterales</taxon>
        <taxon>Caulobacterales incertae sedis</taxon>
        <taxon>Candidatus Phycosocius</taxon>
    </lineage>
</organism>
<feature type="transmembrane region" description="Helical" evidence="1">
    <location>
        <begin position="116"/>
        <end position="135"/>
    </location>
</feature>
<feature type="transmembrane region" description="Helical" evidence="1">
    <location>
        <begin position="87"/>
        <end position="104"/>
    </location>
</feature>
<evidence type="ECO:0000256" key="1">
    <source>
        <dbReference type="SAM" id="Phobius"/>
    </source>
</evidence>
<evidence type="ECO:0000313" key="3">
    <source>
        <dbReference type="Proteomes" id="UP000245086"/>
    </source>
</evidence>
<protein>
    <submittedName>
        <fullName evidence="2">Uncharacterized protein</fullName>
    </submittedName>
</protein>
<name>A0A2P2ECP7_9PROT</name>
<dbReference type="AlphaFoldDB" id="A0A2P2ECP7"/>
<evidence type="ECO:0000313" key="2">
    <source>
        <dbReference type="EMBL" id="GBF58845.1"/>
    </source>
</evidence>
<keyword evidence="3" id="KW-1185">Reference proteome</keyword>
<comment type="caution">
    <text evidence="2">The sequence shown here is derived from an EMBL/GenBank/DDBJ whole genome shotgun (WGS) entry which is preliminary data.</text>
</comment>
<keyword evidence="1" id="KW-0812">Transmembrane</keyword>
<keyword evidence="1" id="KW-0472">Membrane</keyword>